<protein>
    <submittedName>
        <fullName evidence="1">Uncharacterized protein</fullName>
    </submittedName>
</protein>
<dbReference type="AlphaFoldDB" id="A0A4Y2NJ09"/>
<dbReference type="EMBL" id="BGPR01209932">
    <property type="protein sequence ID" value="GBN39291.1"/>
    <property type="molecule type" value="Genomic_DNA"/>
</dbReference>
<dbReference type="Proteomes" id="UP000499080">
    <property type="component" value="Unassembled WGS sequence"/>
</dbReference>
<evidence type="ECO:0000313" key="2">
    <source>
        <dbReference type="Proteomes" id="UP000499080"/>
    </source>
</evidence>
<feature type="non-terminal residue" evidence="1">
    <location>
        <position position="1"/>
    </location>
</feature>
<organism evidence="1 2">
    <name type="scientific">Araneus ventricosus</name>
    <name type="common">Orbweaver spider</name>
    <name type="synonym">Epeira ventricosa</name>
    <dbReference type="NCBI Taxonomy" id="182803"/>
    <lineage>
        <taxon>Eukaryota</taxon>
        <taxon>Metazoa</taxon>
        <taxon>Ecdysozoa</taxon>
        <taxon>Arthropoda</taxon>
        <taxon>Chelicerata</taxon>
        <taxon>Arachnida</taxon>
        <taxon>Araneae</taxon>
        <taxon>Araneomorphae</taxon>
        <taxon>Entelegynae</taxon>
        <taxon>Araneoidea</taxon>
        <taxon>Araneidae</taxon>
        <taxon>Araneus</taxon>
    </lineage>
</organism>
<reference evidence="1 2" key="1">
    <citation type="journal article" date="2019" name="Sci. Rep.">
        <title>Orb-weaving spider Araneus ventricosus genome elucidates the spidroin gene catalogue.</title>
        <authorList>
            <person name="Kono N."/>
            <person name="Nakamura H."/>
            <person name="Ohtoshi R."/>
            <person name="Moran D.A.P."/>
            <person name="Shinohara A."/>
            <person name="Yoshida Y."/>
            <person name="Fujiwara M."/>
            <person name="Mori M."/>
            <person name="Tomita M."/>
            <person name="Arakawa K."/>
        </authorList>
    </citation>
    <scope>NUCLEOTIDE SEQUENCE [LARGE SCALE GENOMIC DNA]</scope>
</reference>
<gene>
    <name evidence="1" type="ORF">AVEN_68438_1</name>
</gene>
<proteinExistence type="predicted"/>
<name>A0A4Y2NJ09_ARAVE</name>
<sequence length="96" mass="10927">ALDNILSSRHSTPELVEEVVTALLNHLQKQDQLQLDNDAKLLQQYCARTLQLLKLYKTMNDINGKSVEALPESSEESVDIQVCLLPFFCVSLFYML</sequence>
<keyword evidence="2" id="KW-1185">Reference proteome</keyword>
<accession>A0A4Y2NJ09</accession>
<evidence type="ECO:0000313" key="1">
    <source>
        <dbReference type="EMBL" id="GBN39291.1"/>
    </source>
</evidence>
<comment type="caution">
    <text evidence="1">The sequence shown here is derived from an EMBL/GenBank/DDBJ whole genome shotgun (WGS) entry which is preliminary data.</text>
</comment>